<dbReference type="InterPro" id="IPR002932">
    <property type="entry name" value="Glu_synthdom"/>
</dbReference>
<dbReference type="PANTHER" id="PTHR43819:SF1">
    <property type="entry name" value="ARCHAEAL-TYPE GLUTAMATE SYNTHASE [NADPH]"/>
    <property type="match status" value="1"/>
</dbReference>
<dbReference type="SUPFAM" id="SSF51395">
    <property type="entry name" value="FMN-linked oxidoreductases"/>
    <property type="match status" value="1"/>
</dbReference>
<sequence length="506" mass="56075">MQTEGFMSFVKTTMEWIAGFFVVAVILLLLTIIVFYIIDSTQKKHAIRHNFPVIGRFRYWFEHLGEFFRQYFFSMDREELPFNRAERTWVYRAAKDISRTQAFGSTRNLNQVGTVLFMNDQFPTQEEDAVEAPPVMIGPYCRTPYLAQSFFNISGMSYGALSKVAVEALARGAARAGCWINTGEGGLSPYHLTGGGDVVFQIGTAKYGVRDAEGKLSDDKLKEVAEHPQVKMIELKLAQGAKPGKGGILPAEKVNEEIAKIRGIPAGEASISPNGHREIHTVGDLLDLINHIREITGKPVGFKTVLGSEHFLFELCAEIHKRGIEFAPDFITVDSADGGSGAAPQPLFDYVGLTLKESLPMVIDILQQQGLRDRIKVIGSGKMINPSMVAWALAMGADFVLSARGFMFALGCIQAMQCNKNTCPTGVTTHNPDLQKGLDITDKSVRVYHYHKNMVKAVGMIAHSCGVKEPRQLKRHHMRVVTESGLSTPIDKVHPYQENKIPTKNL</sequence>
<dbReference type="InterPro" id="IPR027283">
    <property type="entry name" value="YerD"/>
</dbReference>
<evidence type="ECO:0000256" key="1">
    <source>
        <dbReference type="ARBA" id="ARBA00009716"/>
    </source>
</evidence>
<dbReference type="KEGG" id="kpd:CW740_11265"/>
<dbReference type="Pfam" id="PF01645">
    <property type="entry name" value="Glu_synthase"/>
    <property type="match status" value="1"/>
</dbReference>
<proteinExistence type="inferred from homology"/>
<dbReference type="EMBL" id="CP025120">
    <property type="protein sequence ID" value="AUD79793.1"/>
    <property type="molecule type" value="Genomic_DNA"/>
</dbReference>
<evidence type="ECO:0000259" key="3">
    <source>
        <dbReference type="Pfam" id="PF01645"/>
    </source>
</evidence>
<evidence type="ECO:0000256" key="2">
    <source>
        <dbReference type="PIRNR" id="PIRNR006429"/>
    </source>
</evidence>
<evidence type="ECO:0000313" key="4">
    <source>
        <dbReference type="EMBL" id="AUD79793.1"/>
    </source>
</evidence>
<dbReference type="Proteomes" id="UP000232693">
    <property type="component" value="Chromosome"/>
</dbReference>
<dbReference type="CDD" id="cd02808">
    <property type="entry name" value="GltS_FMN"/>
    <property type="match status" value="1"/>
</dbReference>
<organism evidence="4 5">
    <name type="scientific">Kangiella profundi</name>
    <dbReference type="NCBI Taxonomy" id="1561924"/>
    <lineage>
        <taxon>Bacteria</taxon>
        <taxon>Pseudomonadati</taxon>
        <taxon>Pseudomonadota</taxon>
        <taxon>Gammaproteobacteria</taxon>
        <taxon>Kangiellales</taxon>
        <taxon>Kangiellaceae</taxon>
        <taxon>Kangiella</taxon>
    </lineage>
</organism>
<comment type="similarity">
    <text evidence="1 2">Belongs to the glutamate synthase family.</text>
</comment>
<protein>
    <submittedName>
        <fullName evidence="4">FMN-binding glutamate synthase family protein</fullName>
    </submittedName>
</protein>
<dbReference type="OrthoDB" id="9795032at2"/>
<dbReference type="RefSeq" id="WP_106647587.1">
    <property type="nucleotide sequence ID" value="NZ_BMGO01000001.1"/>
</dbReference>
<dbReference type="AlphaFoldDB" id="A0A2K9ATQ4"/>
<dbReference type="PIRSF" id="PIRSF500060">
    <property type="entry name" value="UCP500060"/>
    <property type="match status" value="1"/>
</dbReference>
<dbReference type="PIRSF" id="PIRSF006429">
    <property type="entry name" value="GOGAT_lg_2"/>
    <property type="match status" value="1"/>
</dbReference>
<gene>
    <name evidence="4" type="ORF">CW740_11265</name>
</gene>
<feature type="domain" description="Glutamate synthase" evidence="3">
    <location>
        <begin position="141"/>
        <end position="467"/>
    </location>
</feature>
<dbReference type="InterPro" id="IPR013785">
    <property type="entry name" value="Aldolase_TIM"/>
</dbReference>
<name>A0A2K9ATQ4_9GAMM</name>
<dbReference type="Gene3D" id="3.20.20.70">
    <property type="entry name" value="Aldolase class I"/>
    <property type="match status" value="1"/>
</dbReference>
<dbReference type="GO" id="GO:0006537">
    <property type="term" value="P:glutamate biosynthetic process"/>
    <property type="evidence" value="ECO:0007669"/>
    <property type="project" value="InterPro"/>
</dbReference>
<dbReference type="InterPro" id="IPR024188">
    <property type="entry name" value="GltB"/>
</dbReference>
<keyword evidence="5" id="KW-1185">Reference proteome</keyword>
<accession>A0A2K9ATQ4</accession>
<reference evidence="4 5" key="1">
    <citation type="submission" date="2017-12" db="EMBL/GenBank/DDBJ databases">
        <title>Kangiella profundi FT102 completed genome.</title>
        <authorList>
            <person name="Xu J."/>
            <person name="Wang J."/>
            <person name="Lu Y."/>
        </authorList>
    </citation>
    <scope>NUCLEOTIDE SEQUENCE [LARGE SCALE GENOMIC DNA]</scope>
    <source>
        <strain evidence="4 5">FT102</strain>
    </source>
</reference>
<evidence type="ECO:0000313" key="5">
    <source>
        <dbReference type="Proteomes" id="UP000232693"/>
    </source>
</evidence>
<dbReference type="PANTHER" id="PTHR43819">
    <property type="entry name" value="ARCHAEAL-TYPE GLUTAMATE SYNTHASE [NADPH]"/>
    <property type="match status" value="1"/>
</dbReference>
<dbReference type="GO" id="GO:0015930">
    <property type="term" value="F:glutamate synthase activity"/>
    <property type="evidence" value="ECO:0007669"/>
    <property type="project" value="InterPro"/>
</dbReference>